<dbReference type="InterPro" id="IPR003594">
    <property type="entry name" value="HATPase_dom"/>
</dbReference>
<feature type="domain" description="CheB-type methylesterase" evidence="11">
    <location>
        <begin position="1"/>
        <end position="150"/>
    </location>
</feature>
<dbReference type="CDD" id="cd00130">
    <property type="entry name" value="PAS"/>
    <property type="match status" value="1"/>
</dbReference>
<accession>A0A537JV06</accession>
<evidence type="ECO:0000313" key="13">
    <source>
        <dbReference type="EMBL" id="TMI87350.1"/>
    </source>
</evidence>
<dbReference type="SUPFAM" id="SSF53335">
    <property type="entry name" value="S-adenosyl-L-methionine-dependent methyltransferases"/>
    <property type="match status" value="1"/>
</dbReference>
<dbReference type="SUPFAM" id="SSF52738">
    <property type="entry name" value="Methylesterase CheB, C-terminal domain"/>
    <property type="match status" value="1"/>
</dbReference>
<dbReference type="AlphaFoldDB" id="A0A537JV06"/>
<dbReference type="GO" id="GO:0008984">
    <property type="term" value="F:protein-glutamate methylesterase activity"/>
    <property type="evidence" value="ECO:0007669"/>
    <property type="project" value="InterPro"/>
</dbReference>
<dbReference type="SMART" id="SM00387">
    <property type="entry name" value="HATPase_c"/>
    <property type="match status" value="1"/>
</dbReference>
<dbReference type="GO" id="GO:0006935">
    <property type="term" value="P:chemotaxis"/>
    <property type="evidence" value="ECO:0007669"/>
    <property type="project" value="InterPro"/>
</dbReference>
<evidence type="ECO:0008006" key="15">
    <source>
        <dbReference type="Google" id="ProtNLM"/>
    </source>
</evidence>
<evidence type="ECO:0000256" key="1">
    <source>
        <dbReference type="ARBA" id="ARBA00000085"/>
    </source>
</evidence>
<dbReference type="InterPro" id="IPR036804">
    <property type="entry name" value="CheR_N_sf"/>
</dbReference>
<dbReference type="SUPFAM" id="SSF55874">
    <property type="entry name" value="ATPase domain of HSP90 chaperone/DNA topoisomerase II/histidine kinase"/>
    <property type="match status" value="1"/>
</dbReference>
<dbReference type="InterPro" id="IPR000780">
    <property type="entry name" value="CheR_MeTrfase"/>
</dbReference>
<dbReference type="PROSITE" id="PS50109">
    <property type="entry name" value="HIS_KIN"/>
    <property type="match status" value="1"/>
</dbReference>
<dbReference type="Gene3D" id="3.30.565.10">
    <property type="entry name" value="Histidine kinase-like ATPase, C-terminal domain"/>
    <property type="match status" value="1"/>
</dbReference>
<evidence type="ECO:0000256" key="4">
    <source>
        <dbReference type="ARBA" id="ARBA00022603"/>
    </source>
</evidence>
<name>A0A537JV06_9BACT</name>
<dbReference type="PROSITE" id="PS50122">
    <property type="entry name" value="CHEB"/>
    <property type="match status" value="1"/>
</dbReference>
<dbReference type="PANTHER" id="PTHR24422">
    <property type="entry name" value="CHEMOTAXIS PROTEIN METHYLTRANSFERASE"/>
    <property type="match status" value="1"/>
</dbReference>
<feature type="domain" description="CheR-type methyltransferase" evidence="12">
    <location>
        <begin position="164"/>
        <end position="436"/>
    </location>
</feature>
<dbReference type="EMBL" id="VBAK01000161">
    <property type="protein sequence ID" value="TMI87350.1"/>
    <property type="molecule type" value="Genomic_DNA"/>
</dbReference>
<dbReference type="InterPro" id="IPR000014">
    <property type="entry name" value="PAS"/>
</dbReference>
<keyword evidence="3" id="KW-0597">Phosphoprotein</keyword>
<dbReference type="PRINTS" id="PR00996">
    <property type="entry name" value="CHERMTFRASE"/>
</dbReference>
<dbReference type="GO" id="GO:0000155">
    <property type="term" value="F:phosphorelay sensor kinase activity"/>
    <property type="evidence" value="ECO:0007669"/>
    <property type="project" value="InterPro"/>
</dbReference>
<evidence type="ECO:0000256" key="2">
    <source>
        <dbReference type="ARBA" id="ARBA00001541"/>
    </source>
</evidence>
<dbReference type="InterPro" id="IPR035909">
    <property type="entry name" value="CheB_C"/>
</dbReference>
<dbReference type="GO" id="GO:0005737">
    <property type="term" value="C:cytoplasm"/>
    <property type="evidence" value="ECO:0007669"/>
    <property type="project" value="InterPro"/>
</dbReference>
<evidence type="ECO:0000256" key="9">
    <source>
        <dbReference type="SAM" id="MobiDB-lite"/>
    </source>
</evidence>
<dbReference type="SUPFAM" id="SSF47757">
    <property type="entry name" value="Chemotaxis receptor methyltransferase CheR, N-terminal domain"/>
    <property type="match status" value="1"/>
</dbReference>
<evidence type="ECO:0000256" key="5">
    <source>
        <dbReference type="ARBA" id="ARBA00022679"/>
    </source>
</evidence>
<organism evidence="13 14">
    <name type="scientific">Candidatus Segetimicrobium genomatis</name>
    <dbReference type="NCBI Taxonomy" id="2569760"/>
    <lineage>
        <taxon>Bacteria</taxon>
        <taxon>Bacillati</taxon>
        <taxon>Candidatus Sysuimicrobiota</taxon>
        <taxon>Candidatus Sysuimicrobiia</taxon>
        <taxon>Candidatus Sysuimicrobiales</taxon>
        <taxon>Candidatus Segetimicrobiaceae</taxon>
        <taxon>Candidatus Segetimicrobium</taxon>
    </lineage>
</organism>
<keyword evidence="7" id="KW-0418">Kinase</keyword>
<dbReference type="SMART" id="SM00388">
    <property type="entry name" value="HisKA"/>
    <property type="match status" value="1"/>
</dbReference>
<evidence type="ECO:0000259" key="10">
    <source>
        <dbReference type="PROSITE" id="PS50109"/>
    </source>
</evidence>
<dbReference type="PROSITE" id="PS50123">
    <property type="entry name" value="CHER"/>
    <property type="match status" value="1"/>
</dbReference>
<dbReference type="InterPro" id="IPR003661">
    <property type="entry name" value="HisK_dim/P_dom"/>
</dbReference>
<feature type="region of interest" description="Disordered" evidence="9">
    <location>
        <begin position="640"/>
        <end position="670"/>
    </location>
</feature>
<dbReference type="Gene3D" id="3.30.450.20">
    <property type="entry name" value="PAS domain"/>
    <property type="match status" value="2"/>
</dbReference>
<evidence type="ECO:0000256" key="8">
    <source>
        <dbReference type="PROSITE-ProRule" id="PRU00050"/>
    </source>
</evidence>
<dbReference type="Gene3D" id="3.40.50.180">
    <property type="entry name" value="Methylesterase CheB, C-terminal domain"/>
    <property type="match status" value="1"/>
</dbReference>
<dbReference type="PANTHER" id="PTHR24422:SF27">
    <property type="entry name" value="PROTEIN-GLUTAMATE O-METHYLTRANSFERASE"/>
    <property type="match status" value="1"/>
</dbReference>
<keyword evidence="5" id="KW-0808">Transferase</keyword>
<dbReference type="CDD" id="cd00082">
    <property type="entry name" value="HisKA"/>
    <property type="match status" value="1"/>
</dbReference>
<dbReference type="GO" id="GO:0000156">
    <property type="term" value="F:phosphorelay response regulator activity"/>
    <property type="evidence" value="ECO:0007669"/>
    <property type="project" value="InterPro"/>
</dbReference>
<comment type="catalytic activity">
    <reaction evidence="2">
        <text>L-glutamyl-[protein] + S-adenosyl-L-methionine = [protein]-L-glutamate 5-O-methyl ester + S-adenosyl-L-homocysteine</text>
        <dbReference type="Rhea" id="RHEA:24452"/>
        <dbReference type="Rhea" id="RHEA-COMP:10208"/>
        <dbReference type="Rhea" id="RHEA-COMP:10311"/>
        <dbReference type="ChEBI" id="CHEBI:29973"/>
        <dbReference type="ChEBI" id="CHEBI:57856"/>
        <dbReference type="ChEBI" id="CHEBI:59789"/>
        <dbReference type="ChEBI" id="CHEBI:82795"/>
        <dbReference type="EC" id="2.1.1.80"/>
    </reaction>
</comment>
<proteinExistence type="predicted"/>
<dbReference type="CDD" id="cd16434">
    <property type="entry name" value="CheB-CheR_fusion"/>
    <property type="match status" value="1"/>
</dbReference>
<dbReference type="GO" id="GO:0008983">
    <property type="term" value="F:protein-glutamate O-methyltransferase activity"/>
    <property type="evidence" value="ECO:0007669"/>
    <property type="project" value="UniProtKB-EC"/>
</dbReference>
<feature type="domain" description="Histidine kinase" evidence="10">
    <location>
        <begin position="943"/>
        <end position="1157"/>
    </location>
</feature>
<comment type="caution">
    <text evidence="8">Lacks conserved residue(s) required for the propagation of feature annotation.</text>
</comment>
<keyword evidence="4" id="KW-0489">Methyltransferase</keyword>
<dbReference type="SMART" id="SM00091">
    <property type="entry name" value="PAS"/>
    <property type="match status" value="2"/>
</dbReference>
<reference evidence="13 14" key="1">
    <citation type="journal article" date="2019" name="Nat. Microbiol.">
        <title>Mediterranean grassland soil C-N compound turnover is dependent on rainfall and depth, and is mediated by genomically divergent microorganisms.</title>
        <authorList>
            <person name="Diamond S."/>
            <person name="Andeer P.F."/>
            <person name="Li Z."/>
            <person name="Crits-Christoph A."/>
            <person name="Burstein D."/>
            <person name="Anantharaman K."/>
            <person name="Lane K.R."/>
            <person name="Thomas B.C."/>
            <person name="Pan C."/>
            <person name="Northen T.R."/>
            <person name="Banfield J.F."/>
        </authorList>
    </citation>
    <scope>NUCLEOTIDE SEQUENCE [LARGE SCALE GENOMIC DNA]</scope>
    <source>
        <strain evidence="13">NP_3</strain>
    </source>
</reference>
<dbReference type="InterPro" id="IPR005467">
    <property type="entry name" value="His_kinase_dom"/>
</dbReference>
<evidence type="ECO:0000313" key="14">
    <source>
        <dbReference type="Proteomes" id="UP000318509"/>
    </source>
</evidence>
<evidence type="ECO:0000256" key="6">
    <source>
        <dbReference type="ARBA" id="ARBA00022691"/>
    </source>
</evidence>
<feature type="compositionally biased region" description="Basic and acidic residues" evidence="9">
    <location>
        <begin position="608"/>
        <end position="617"/>
    </location>
</feature>
<dbReference type="Gene3D" id="3.40.50.150">
    <property type="entry name" value="Vaccinia Virus protein VP39"/>
    <property type="match status" value="1"/>
</dbReference>
<dbReference type="InterPro" id="IPR000673">
    <property type="entry name" value="Sig_transdc_resp-reg_Me-estase"/>
</dbReference>
<evidence type="ECO:0000259" key="11">
    <source>
        <dbReference type="PROSITE" id="PS50122"/>
    </source>
</evidence>
<dbReference type="SUPFAM" id="SSF47384">
    <property type="entry name" value="Homodimeric domain of signal transducing histidine kinase"/>
    <property type="match status" value="1"/>
</dbReference>
<dbReference type="InterPro" id="IPR029063">
    <property type="entry name" value="SAM-dependent_MTases_sf"/>
</dbReference>
<dbReference type="CDD" id="cd02440">
    <property type="entry name" value="AdoMet_MTases"/>
    <property type="match status" value="1"/>
</dbReference>
<dbReference type="InterPro" id="IPR035965">
    <property type="entry name" value="PAS-like_dom_sf"/>
</dbReference>
<dbReference type="Pfam" id="PF01339">
    <property type="entry name" value="CheB_methylest"/>
    <property type="match status" value="1"/>
</dbReference>
<dbReference type="SUPFAM" id="SSF55785">
    <property type="entry name" value="PYP-like sensor domain (PAS domain)"/>
    <property type="match status" value="2"/>
</dbReference>
<dbReference type="InterPro" id="IPR036097">
    <property type="entry name" value="HisK_dim/P_sf"/>
</dbReference>
<protein>
    <recommendedName>
        <fullName evidence="15">PAS domain-containing protein</fullName>
    </recommendedName>
</protein>
<dbReference type="InterPro" id="IPR036890">
    <property type="entry name" value="HATPase_C_sf"/>
</dbReference>
<dbReference type="InterPro" id="IPR022641">
    <property type="entry name" value="CheR_N"/>
</dbReference>
<dbReference type="Pfam" id="PF01739">
    <property type="entry name" value="CheR"/>
    <property type="match status" value="1"/>
</dbReference>
<dbReference type="Pfam" id="PF02518">
    <property type="entry name" value="HATPase_c"/>
    <property type="match status" value="1"/>
</dbReference>
<dbReference type="FunFam" id="3.30.565.10:FF:000006">
    <property type="entry name" value="Sensor histidine kinase WalK"/>
    <property type="match status" value="1"/>
</dbReference>
<dbReference type="Proteomes" id="UP000318509">
    <property type="component" value="Unassembled WGS sequence"/>
</dbReference>
<evidence type="ECO:0000259" key="12">
    <source>
        <dbReference type="PROSITE" id="PS50123"/>
    </source>
</evidence>
<dbReference type="Pfam" id="PF03705">
    <property type="entry name" value="CheR_N"/>
    <property type="match status" value="1"/>
</dbReference>
<feature type="region of interest" description="Disordered" evidence="9">
    <location>
        <begin position="588"/>
        <end position="617"/>
    </location>
</feature>
<keyword evidence="6" id="KW-0949">S-adenosyl-L-methionine</keyword>
<dbReference type="InterPro" id="IPR022642">
    <property type="entry name" value="CheR_C"/>
</dbReference>
<evidence type="ECO:0000256" key="7">
    <source>
        <dbReference type="ARBA" id="ARBA00022777"/>
    </source>
</evidence>
<dbReference type="InterPro" id="IPR050903">
    <property type="entry name" value="Bact_Chemotaxis_MeTrfase"/>
</dbReference>
<dbReference type="SMART" id="SM00138">
    <property type="entry name" value="MeTrc"/>
    <property type="match status" value="1"/>
</dbReference>
<gene>
    <name evidence="13" type="ORF">E6H00_15920</name>
</gene>
<evidence type="ECO:0000256" key="3">
    <source>
        <dbReference type="ARBA" id="ARBA00022553"/>
    </source>
</evidence>
<comment type="caution">
    <text evidence="13">The sequence shown here is derived from an EMBL/GenBank/DDBJ whole genome shotgun (WGS) entry which is preliminary data.</text>
</comment>
<dbReference type="Gene3D" id="1.10.287.130">
    <property type="match status" value="1"/>
</dbReference>
<dbReference type="GO" id="GO:0032259">
    <property type="term" value="P:methylation"/>
    <property type="evidence" value="ECO:0007669"/>
    <property type="project" value="UniProtKB-KW"/>
</dbReference>
<dbReference type="Gene3D" id="1.10.155.10">
    <property type="entry name" value="Chemotaxis receptor methyltransferase CheR, N-terminal domain"/>
    <property type="match status" value="1"/>
</dbReference>
<sequence length="1157" mass="127253">MAFVLIQHLDPKHPSHLTELLSKATRMPVLEVTADTPPHPNHIYVISPGISLSLSDGCLRADAREPGRNLPVDHFLRSLAADQGSKAIGIVLSGTASDGTLGLKAVKAEGGITFAQEPSSAKFDGMPRSAIAAGIVDFVLAPDEIAKRLVRIARHPYVAPASGQAGEAVVETGSALDRIFHLLRTATGNDFTHYKRTTTHRRIRRRMVLHGSEKLGDYLAYLQENPAELRRLADDLLICVTSFFREPEALEALDARVFPEMLKDRSPEDSIRIWVPGCATGEEAYSVAIRLTEFLERSGTHVPIQIFATDVSQTAIEQARAGTYDMAALAGVSPERLKRFFVKVNGGYQIHKSIREACVFAPQNIATDPPFRNLDLVSCCNVLIYFEPVLQRRALSMIHYALKPAGVLLLGPSESVGALSTSFSPLDKKVKLYVKKPEGDPLNLQVLASASPADAMGKDTAGDSNVTVALDVQKTAERMLLAQYAPACVIVDDALNIVHVRGDTGPYLQLASGEPTYNLLKMAREGLNAGLRMACLKARQTKAAVTQQARVNQRGNLRDVTLKVVPVNGAVQAGGLHFMVVFEDAAPAATPGPADGAEQKQAAAKPRKTVEGRGNRENARLKQELAATQEYLQSIIEEQEASTEELKSANEEAQASNEELETAKEELQSANEELNTVNDELKTRNVALTEANTDLSNVLTGINVPLVMVGKDLKIRRFTQAIAPVLNLIDSDIGRPIADLKPNIDVPDLLQLLREVVNGRGAAARQIQDPNGRWFSLQALPYRTSDNKIDGALLVMLDIDAITHARDYAEAVVETIRQPLLILNNELKIRRANQAFYATFRVAKEETENRFIYDLGNGQWDIPKLREVLAKIPQEKTGAEDFRVERIFPGIGRKIMLLSARQIRQPPPYAQTILLAIEDVTERQEQLRSLERMNEDLKHFAYAASHDLQEPLRMVTSYSQLLARECKGKLGKDADQFIAYAVEGAQRIEQLLKGMREYWQVGERGEEHNTLVDSNGALEGALRNLQELITECGAVVTHDALPTVWAEEAGLVQLFQNLVGNAIKYRSEKPPKVHISAGKNDQGQWVFSVKDNGVGIEPQYAEKIFAMFYRLDRTTPASTGIGLALCKKVVERLGGSIWVESKLGQGSDFKFMIPPKE</sequence>
<dbReference type="Pfam" id="PF13596">
    <property type="entry name" value="PAS_10"/>
    <property type="match status" value="1"/>
</dbReference>
<comment type="catalytic activity">
    <reaction evidence="1">
        <text>ATP + protein L-histidine = ADP + protein N-phospho-L-histidine.</text>
        <dbReference type="EC" id="2.7.13.3"/>
    </reaction>
</comment>